<evidence type="ECO:0000313" key="5">
    <source>
        <dbReference type="Proteomes" id="UP000248975"/>
    </source>
</evidence>
<feature type="domain" description="Microcystin LR degradation protein MlrC C-terminal" evidence="2">
    <location>
        <begin position="309"/>
        <end position="487"/>
    </location>
</feature>
<comment type="cofactor">
    <cofactor evidence="1">
        <name>Zn(2+)</name>
        <dbReference type="ChEBI" id="CHEBI:29105"/>
    </cofactor>
    <text evidence="1">Binds 1 zinc ion per subunit.</text>
</comment>
<evidence type="ECO:0000259" key="2">
    <source>
        <dbReference type="Pfam" id="PF07171"/>
    </source>
</evidence>
<dbReference type="Pfam" id="PF07171">
    <property type="entry name" value="MlrC_C"/>
    <property type="match status" value="1"/>
</dbReference>
<evidence type="ECO:0000259" key="3">
    <source>
        <dbReference type="Pfam" id="PF07364"/>
    </source>
</evidence>
<keyword evidence="1" id="KW-0378">Hydrolase</keyword>
<gene>
    <name evidence="4" type="ORF">DI533_21840</name>
</gene>
<dbReference type="GO" id="GO:0006508">
    <property type="term" value="P:proteolysis"/>
    <property type="evidence" value="ECO:0007669"/>
    <property type="project" value="UniProtKB-KW"/>
</dbReference>
<dbReference type="AlphaFoldDB" id="A0A2W5TG13"/>
<dbReference type="InterPro" id="IPR009197">
    <property type="entry name" value="MlrC"/>
</dbReference>
<organism evidence="4 5">
    <name type="scientific">Cereibacter sphaeroides</name>
    <name type="common">Rhodobacter sphaeroides</name>
    <dbReference type="NCBI Taxonomy" id="1063"/>
    <lineage>
        <taxon>Bacteria</taxon>
        <taxon>Pseudomonadati</taxon>
        <taxon>Pseudomonadota</taxon>
        <taxon>Alphaproteobacteria</taxon>
        <taxon>Rhodobacterales</taxon>
        <taxon>Paracoccaceae</taxon>
        <taxon>Cereibacter</taxon>
    </lineage>
</organism>
<comment type="similarity">
    <text evidence="1">Belongs to the peptidase M81 family.</text>
</comment>
<accession>A0A2W5TG13</accession>
<evidence type="ECO:0000313" key="4">
    <source>
        <dbReference type="EMBL" id="PZQ94587.1"/>
    </source>
</evidence>
<name>A0A2W5TG13_CERSP</name>
<comment type="function">
    <text evidence="1">Involved in peptidolytic degradation of cyclic heptapeptide hepatotoxin microcystin (MC).</text>
</comment>
<comment type="caution">
    <text evidence="4">The sequence shown here is derived from an EMBL/GenBank/DDBJ whole genome shotgun (WGS) entry which is preliminary data.</text>
</comment>
<dbReference type="PIRSF" id="PIRSF012702">
    <property type="entry name" value="UCP012702"/>
    <property type="match status" value="1"/>
</dbReference>
<feature type="domain" description="Microcystin LR degradation protein MlrC N-terminal" evidence="3">
    <location>
        <begin position="4"/>
        <end position="297"/>
    </location>
</feature>
<proteinExistence type="inferred from homology"/>
<keyword evidence="1" id="KW-0479">Metal-binding</keyword>
<reference evidence="4 5" key="1">
    <citation type="submission" date="2017-08" db="EMBL/GenBank/DDBJ databases">
        <title>Infants hospitalized years apart are colonized by the same room-sourced microbial strains.</title>
        <authorList>
            <person name="Brooks B."/>
            <person name="Olm M.R."/>
            <person name="Firek B.A."/>
            <person name="Baker R."/>
            <person name="Thomas B.C."/>
            <person name="Morowitz M.J."/>
            <person name="Banfield J.F."/>
        </authorList>
    </citation>
    <scope>NUCLEOTIDE SEQUENCE [LARGE SCALE GENOMIC DNA]</scope>
    <source>
        <strain evidence="4">S2_003_000_R2_11</strain>
    </source>
</reference>
<evidence type="ECO:0000256" key="1">
    <source>
        <dbReference type="PIRNR" id="PIRNR012702"/>
    </source>
</evidence>
<dbReference type="GO" id="GO:0046872">
    <property type="term" value="F:metal ion binding"/>
    <property type="evidence" value="ECO:0007669"/>
    <property type="project" value="UniProtKB-KW"/>
</dbReference>
<sequence>MTFRVLSAEFITENNTFKKGWTELHHFQVDTLAEGDQAIEMRGQANTELAGFLDAAADRGWEMTHVISALASPDAPVSREAYEYVAGKICAAITARKGQINGILLGLHGAQVTEFCEDGEGELLARIRAIVGPDMPIAATLDLHANATEAMSRDAQIWVSYKTYPHIDMRASGKRAGLLLDHAMSGRTKPATLRRHIPMMDEANAGRSDVGPLVDEYEKARAEELEQGILSVSLNAGFSDADIAEMGPAVYVTYDRAVPGSERRAAEIADAHARAIWDARYSCANTFLEVDQAVSMADGFDTAKGPLVIADYADNPGSGAYGDATNLLKAMLDAGLTDAVFSPMIDAEAADELHEHREGDTVTIKVGGKSDPAFGGGPLTLTGRIERLSDGFFRGDGPMLGGLDRSYGKTAVLKVEGVEILIVTEREQMLDRQQLYAFGIDPTKRKVLALKSMQHFRAAFEPIAGKVIVCDSGALSTPKMSRRPYRNVKRPIWPLDEATVF</sequence>
<dbReference type="EMBL" id="QFQS01000017">
    <property type="protein sequence ID" value="PZQ94587.1"/>
    <property type="molecule type" value="Genomic_DNA"/>
</dbReference>
<dbReference type="Proteomes" id="UP000248975">
    <property type="component" value="Unassembled WGS sequence"/>
</dbReference>
<keyword evidence="1" id="KW-0482">Metalloprotease</keyword>
<dbReference type="Pfam" id="PF07364">
    <property type="entry name" value="DUF1485"/>
    <property type="match status" value="1"/>
</dbReference>
<dbReference type="GO" id="GO:0008237">
    <property type="term" value="F:metallopeptidase activity"/>
    <property type="evidence" value="ECO:0007669"/>
    <property type="project" value="UniProtKB-KW"/>
</dbReference>
<keyword evidence="1" id="KW-0645">Protease</keyword>
<dbReference type="InterPro" id="IPR010799">
    <property type="entry name" value="MlrC_C"/>
</dbReference>
<dbReference type="InterPro" id="IPR015995">
    <property type="entry name" value="MlrC_N"/>
</dbReference>
<protein>
    <recommendedName>
        <fullName evidence="1">Microcystinase C</fullName>
        <shortName evidence="1">MlrC</shortName>
    </recommendedName>
</protein>